<keyword evidence="4 6" id="KW-1133">Transmembrane helix</keyword>
<evidence type="ECO:0000313" key="9">
    <source>
        <dbReference type="Proteomes" id="UP000183859"/>
    </source>
</evidence>
<evidence type="ECO:0000256" key="2">
    <source>
        <dbReference type="ARBA" id="ARBA00022475"/>
    </source>
</evidence>
<accession>A0A1L3I7L8</accession>
<protein>
    <submittedName>
        <fullName evidence="8">Phospholipase D-nuclease</fullName>
    </submittedName>
</protein>
<dbReference type="OrthoDB" id="8455471at2"/>
<dbReference type="AlphaFoldDB" id="A0A1L3I7L8"/>
<organism evidence="8 9">
    <name type="scientific">Phaeobacter porticola</name>
    <dbReference type="NCBI Taxonomy" id="1844006"/>
    <lineage>
        <taxon>Bacteria</taxon>
        <taxon>Pseudomonadati</taxon>
        <taxon>Pseudomonadota</taxon>
        <taxon>Alphaproteobacteria</taxon>
        <taxon>Rhodobacterales</taxon>
        <taxon>Roseobacteraceae</taxon>
        <taxon>Phaeobacter</taxon>
    </lineage>
</organism>
<dbReference type="GO" id="GO:0005886">
    <property type="term" value="C:plasma membrane"/>
    <property type="evidence" value="ECO:0007669"/>
    <property type="project" value="UniProtKB-SubCell"/>
</dbReference>
<feature type="transmembrane region" description="Helical" evidence="6">
    <location>
        <begin position="7"/>
        <end position="28"/>
    </location>
</feature>
<dbReference type="RefSeq" id="WP_072505424.1">
    <property type="nucleotide sequence ID" value="NZ_CP016364.1"/>
</dbReference>
<keyword evidence="3 6" id="KW-0812">Transmembrane</keyword>
<dbReference type="Pfam" id="PF13396">
    <property type="entry name" value="PLDc_N"/>
    <property type="match status" value="1"/>
</dbReference>
<proteinExistence type="predicted"/>
<keyword evidence="2" id="KW-1003">Cell membrane</keyword>
<evidence type="ECO:0000256" key="6">
    <source>
        <dbReference type="SAM" id="Phobius"/>
    </source>
</evidence>
<gene>
    <name evidence="8" type="ORF">PhaeoP97_02643</name>
</gene>
<comment type="subcellular location">
    <subcellularLocation>
        <location evidence="1">Cell membrane</location>
        <topology evidence="1">Multi-pass membrane protein</topology>
    </subcellularLocation>
</comment>
<reference evidence="9" key="1">
    <citation type="submission" date="2016-07" db="EMBL/GenBank/DDBJ databases">
        <title>Phaeobacter portensis sp. nov., a tropodithietic acid producing bacterium isolated from a German harbor.</title>
        <authorList>
            <person name="Freese H.M."/>
            <person name="Bunk B."/>
            <person name="Breider S."/>
            <person name="Brinkhoff T."/>
        </authorList>
    </citation>
    <scope>NUCLEOTIDE SEQUENCE [LARGE SCALE GENOMIC DNA]</scope>
    <source>
        <strain evidence="9">P97</strain>
    </source>
</reference>
<keyword evidence="5 6" id="KW-0472">Membrane</keyword>
<evidence type="ECO:0000259" key="7">
    <source>
        <dbReference type="Pfam" id="PF13396"/>
    </source>
</evidence>
<dbReference type="EMBL" id="CP016364">
    <property type="protein sequence ID" value="APG48021.1"/>
    <property type="molecule type" value="Genomic_DNA"/>
</dbReference>
<evidence type="ECO:0000256" key="4">
    <source>
        <dbReference type="ARBA" id="ARBA00022989"/>
    </source>
</evidence>
<sequence length="63" mass="6772">MVEYAGIGGLIALALTIWAIVSVIGSNASTGKKVIWVVFVLVLPILGFICWFLFGPRAKSRHA</sequence>
<dbReference type="InterPro" id="IPR027379">
    <property type="entry name" value="CLS_N"/>
</dbReference>
<evidence type="ECO:0000256" key="5">
    <source>
        <dbReference type="ARBA" id="ARBA00023136"/>
    </source>
</evidence>
<feature type="domain" description="Cardiolipin synthase N-terminal" evidence="7">
    <location>
        <begin position="14"/>
        <end position="56"/>
    </location>
</feature>
<feature type="transmembrane region" description="Helical" evidence="6">
    <location>
        <begin position="34"/>
        <end position="54"/>
    </location>
</feature>
<evidence type="ECO:0000313" key="8">
    <source>
        <dbReference type="EMBL" id="APG48021.1"/>
    </source>
</evidence>
<dbReference type="KEGG" id="php:PhaeoP97_02643"/>
<keyword evidence="9" id="KW-1185">Reference proteome</keyword>
<name>A0A1L3I7L8_9RHOB</name>
<evidence type="ECO:0000256" key="1">
    <source>
        <dbReference type="ARBA" id="ARBA00004651"/>
    </source>
</evidence>
<evidence type="ECO:0000256" key="3">
    <source>
        <dbReference type="ARBA" id="ARBA00022692"/>
    </source>
</evidence>
<dbReference type="Proteomes" id="UP000183859">
    <property type="component" value="Chromosome"/>
</dbReference>